<organism evidence="1 2">
    <name type="scientific">Cetraspora pellucida</name>
    <dbReference type="NCBI Taxonomy" id="1433469"/>
    <lineage>
        <taxon>Eukaryota</taxon>
        <taxon>Fungi</taxon>
        <taxon>Fungi incertae sedis</taxon>
        <taxon>Mucoromycota</taxon>
        <taxon>Glomeromycotina</taxon>
        <taxon>Glomeromycetes</taxon>
        <taxon>Diversisporales</taxon>
        <taxon>Gigasporaceae</taxon>
        <taxon>Cetraspora</taxon>
    </lineage>
</organism>
<accession>A0A9N9NWU5</accession>
<feature type="non-terminal residue" evidence="1">
    <location>
        <position position="1"/>
    </location>
</feature>
<name>A0A9N9NWU5_9GLOM</name>
<dbReference type="AlphaFoldDB" id="A0A9N9NWU5"/>
<gene>
    <name evidence="1" type="ORF">CPELLU_LOCUS15893</name>
</gene>
<sequence length="52" mass="5858">DVILTLTAVLKFFAKVTKLLKGTSNADLDSSNNVFKNNVIYEDKKDERVQVN</sequence>
<reference evidence="1" key="1">
    <citation type="submission" date="2021-06" db="EMBL/GenBank/DDBJ databases">
        <authorList>
            <person name="Kallberg Y."/>
            <person name="Tangrot J."/>
            <person name="Rosling A."/>
        </authorList>
    </citation>
    <scope>NUCLEOTIDE SEQUENCE</scope>
    <source>
        <strain evidence="1">FL966</strain>
    </source>
</reference>
<dbReference type="EMBL" id="CAJVQA010021934">
    <property type="protein sequence ID" value="CAG8771266.1"/>
    <property type="molecule type" value="Genomic_DNA"/>
</dbReference>
<keyword evidence="2" id="KW-1185">Reference proteome</keyword>
<evidence type="ECO:0000313" key="2">
    <source>
        <dbReference type="Proteomes" id="UP000789759"/>
    </source>
</evidence>
<comment type="caution">
    <text evidence="1">The sequence shown here is derived from an EMBL/GenBank/DDBJ whole genome shotgun (WGS) entry which is preliminary data.</text>
</comment>
<proteinExistence type="predicted"/>
<evidence type="ECO:0000313" key="1">
    <source>
        <dbReference type="EMBL" id="CAG8771266.1"/>
    </source>
</evidence>
<dbReference type="Proteomes" id="UP000789759">
    <property type="component" value="Unassembled WGS sequence"/>
</dbReference>
<protein>
    <submittedName>
        <fullName evidence="1">23369_t:CDS:1</fullName>
    </submittedName>
</protein>